<reference evidence="6 7" key="2">
    <citation type="submission" date="2016-03" db="EMBL/GenBank/DDBJ databases">
        <title>New uncultured bacterium of the family Gallionellaceae from acid mine drainage: description and reconstruction of genome based on metagenomic analysis of microbial community.</title>
        <authorList>
            <person name="Kadnikov V."/>
            <person name="Ivasenko D."/>
            <person name="Beletsky A."/>
            <person name="Mardanov A."/>
            <person name="Danilova E."/>
            <person name="Pimenov N."/>
            <person name="Karnachuk O."/>
            <person name="Ravin N."/>
        </authorList>
    </citation>
    <scope>NUCLEOTIDE SEQUENCE [LARGE SCALE GENOMIC DNA]</scope>
    <source>
        <strain evidence="6">ShG14-8</strain>
    </source>
</reference>
<sequence>MTGFDFVVIGILLLSSLLGLWRGLVHELMALLGWPFALVLCKLLAGHLAPLLPLKEEGARIVTAYALVFIAALIVWSVLTRLLAKLLKAVGSGWSDKVMGGVFGAVRGGLLLLVLVWVVGLTNYYERPFWRDALTTGPLENAAMLTKVWLPDSIAQRIHYRIRK</sequence>
<dbReference type="AlphaFoldDB" id="A0A139BU58"/>
<dbReference type="PANTHER" id="PTHR36926:SF1">
    <property type="entry name" value="COLICIN V PRODUCTION PROTEIN"/>
    <property type="match status" value="1"/>
</dbReference>
<dbReference type="InterPro" id="IPR003825">
    <property type="entry name" value="Colicin-V_CvpA"/>
</dbReference>
<evidence type="ECO:0000256" key="3">
    <source>
        <dbReference type="ARBA" id="ARBA00022989"/>
    </source>
</evidence>
<proteinExistence type="predicted"/>
<protein>
    <submittedName>
        <fullName evidence="6">Colicin V production protein</fullName>
    </submittedName>
</protein>
<name>A0A139BU58_9PROT</name>
<dbReference type="GO" id="GO:0016020">
    <property type="term" value="C:membrane"/>
    <property type="evidence" value="ECO:0007669"/>
    <property type="project" value="UniProtKB-SubCell"/>
</dbReference>
<evidence type="ECO:0000256" key="2">
    <source>
        <dbReference type="ARBA" id="ARBA00022692"/>
    </source>
</evidence>
<keyword evidence="3 5" id="KW-1133">Transmembrane helix</keyword>
<evidence type="ECO:0000256" key="1">
    <source>
        <dbReference type="ARBA" id="ARBA00004141"/>
    </source>
</evidence>
<evidence type="ECO:0000256" key="5">
    <source>
        <dbReference type="SAM" id="Phobius"/>
    </source>
</evidence>
<dbReference type="PANTHER" id="PTHR36926">
    <property type="entry name" value="COLICIN V PRODUCTION PROTEIN"/>
    <property type="match status" value="1"/>
</dbReference>
<dbReference type="Proteomes" id="UP000070578">
    <property type="component" value="Unassembled WGS sequence"/>
</dbReference>
<feature type="transmembrane region" description="Helical" evidence="5">
    <location>
        <begin position="6"/>
        <end position="24"/>
    </location>
</feature>
<gene>
    <name evidence="6" type="ORF">AWT59_1428</name>
</gene>
<feature type="transmembrane region" description="Helical" evidence="5">
    <location>
        <begin position="105"/>
        <end position="125"/>
    </location>
</feature>
<feature type="transmembrane region" description="Helical" evidence="5">
    <location>
        <begin position="31"/>
        <end position="52"/>
    </location>
</feature>
<dbReference type="Pfam" id="PF02674">
    <property type="entry name" value="Colicin_V"/>
    <property type="match status" value="1"/>
</dbReference>
<dbReference type="GO" id="GO:0009403">
    <property type="term" value="P:toxin biosynthetic process"/>
    <property type="evidence" value="ECO:0007669"/>
    <property type="project" value="InterPro"/>
</dbReference>
<accession>A0A139BU58</accession>
<evidence type="ECO:0000313" key="7">
    <source>
        <dbReference type="Proteomes" id="UP000070578"/>
    </source>
</evidence>
<reference evidence="6 7" key="1">
    <citation type="submission" date="2016-02" db="EMBL/GenBank/DDBJ databases">
        <authorList>
            <person name="Wen L."/>
            <person name="He K."/>
            <person name="Yang H."/>
        </authorList>
    </citation>
    <scope>NUCLEOTIDE SEQUENCE [LARGE SCALE GENOMIC DNA]</scope>
    <source>
        <strain evidence="6">ShG14-8</strain>
    </source>
</reference>
<evidence type="ECO:0000313" key="6">
    <source>
        <dbReference type="EMBL" id="KXS32448.1"/>
    </source>
</evidence>
<dbReference type="InterPro" id="IPR052719">
    <property type="entry name" value="CvpA-like"/>
</dbReference>
<comment type="subcellular location">
    <subcellularLocation>
        <location evidence="1">Membrane</location>
        <topology evidence="1">Multi-pass membrane protein</topology>
    </subcellularLocation>
</comment>
<keyword evidence="2 5" id="KW-0812">Transmembrane</keyword>
<keyword evidence="4 5" id="KW-0472">Membrane</keyword>
<organism evidence="6 7">
    <name type="scientific">Candidatus Gallionella acididurans</name>
    <dbReference type="NCBI Taxonomy" id="1796491"/>
    <lineage>
        <taxon>Bacteria</taxon>
        <taxon>Pseudomonadati</taxon>
        <taxon>Pseudomonadota</taxon>
        <taxon>Betaproteobacteria</taxon>
        <taxon>Nitrosomonadales</taxon>
        <taxon>Gallionellaceae</taxon>
        <taxon>Gallionella</taxon>
    </lineage>
</organism>
<dbReference type="EMBL" id="LSLI01000029">
    <property type="protein sequence ID" value="KXS32448.1"/>
    <property type="molecule type" value="Genomic_DNA"/>
</dbReference>
<feature type="transmembrane region" description="Helical" evidence="5">
    <location>
        <begin position="64"/>
        <end position="84"/>
    </location>
</feature>
<evidence type="ECO:0000256" key="4">
    <source>
        <dbReference type="ARBA" id="ARBA00023136"/>
    </source>
</evidence>
<comment type="caution">
    <text evidence="6">The sequence shown here is derived from an EMBL/GenBank/DDBJ whole genome shotgun (WGS) entry which is preliminary data.</text>
</comment>